<gene>
    <name evidence="10" type="primary">cca</name>
    <name evidence="12" type="ORF">COB20_09610</name>
</gene>
<comment type="caution">
    <text evidence="12">The sequence shown here is derived from an EMBL/GenBank/DDBJ whole genome shotgun (WGS) entry which is preliminary data.</text>
</comment>
<dbReference type="AlphaFoldDB" id="A0A2A4X3Z1"/>
<keyword evidence="2 10" id="KW-0819">tRNA processing</keyword>
<dbReference type="Gene3D" id="3.30.460.10">
    <property type="entry name" value="Beta Polymerase, domain 2"/>
    <property type="match status" value="1"/>
</dbReference>
<feature type="binding site" evidence="10">
    <location>
        <position position="137"/>
    </location>
    <ligand>
        <name>ATP</name>
        <dbReference type="ChEBI" id="CHEBI:30616"/>
    </ligand>
</feature>
<protein>
    <recommendedName>
        <fullName evidence="10">Multifunctional CCA protein</fullName>
    </recommendedName>
    <domain>
        <recommendedName>
            <fullName evidence="10">CCA-adding enzyme</fullName>
            <ecNumber evidence="10">2.7.7.72</ecNumber>
        </recommendedName>
        <alternativeName>
            <fullName evidence="10">CCA tRNA nucleotidyltransferase</fullName>
        </alternativeName>
        <alternativeName>
            <fullName evidence="10">tRNA CCA-pyrophosphorylase</fullName>
        </alternativeName>
        <alternativeName>
            <fullName evidence="10">tRNA adenylyl-/cytidylyl-transferase</fullName>
        </alternativeName>
        <alternativeName>
            <fullName evidence="10">tRNA nucleotidyltransferase</fullName>
        </alternativeName>
        <alternativeName>
            <fullName evidence="10">tRNA-NT</fullName>
        </alternativeName>
    </domain>
    <domain>
        <recommendedName>
            <fullName evidence="10">2'-nucleotidase</fullName>
            <ecNumber evidence="10">3.1.3.-</ecNumber>
        </recommendedName>
    </domain>
    <domain>
        <recommendedName>
            <fullName evidence="10">2',3'-cyclic phosphodiesterase</fullName>
            <ecNumber evidence="10">3.1.4.-</ecNumber>
        </recommendedName>
    </domain>
    <domain>
        <recommendedName>
            <fullName evidence="10">Phosphatase</fullName>
        </recommendedName>
    </domain>
</protein>
<feature type="binding site" evidence="10">
    <location>
        <position position="11"/>
    </location>
    <ligand>
        <name>CTP</name>
        <dbReference type="ChEBI" id="CHEBI:37563"/>
    </ligand>
</feature>
<feature type="binding site" evidence="10">
    <location>
        <position position="11"/>
    </location>
    <ligand>
        <name>ATP</name>
        <dbReference type="ChEBI" id="CHEBI:30616"/>
    </ligand>
</feature>
<keyword evidence="10" id="KW-0511">Multifunctional enzyme</keyword>
<evidence type="ECO:0000313" key="12">
    <source>
        <dbReference type="EMBL" id="PCI76839.1"/>
    </source>
</evidence>
<evidence type="ECO:0000256" key="8">
    <source>
        <dbReference type="ARBA" id="ARBA00022842"/>
    </source>
</evidence>
<dbReference type="InterPro" id="IPR032828">
    <property type="entry name" value="PolyA_RNA-bd"/>
</dbReference>
<name>A0A2A4X3Z1_9GAMM</name>
<dbReference type="CDD" id="cd05398">
    <property type="entry name" value="NT_ClassII-CCAase"/>
    <property type="match status" value="1"/>
</dbReference>
<comment type="cofactor">
    <cofactor evidence="10">
        <name>Ni(2+)</name>
        <dbReference type="ChEBI" id="CHEBI:49786"/>
    </cofactor>
    <text evidence="10">Nickel for phosphatase activity.</text>
</comment>
<evidence type="ECO:0000256" key="9">
    <source>
        <dbReference type="ARBA" id="ARBA00022884"/>
    </source>
</evidence>
<keyword evidence="5 10" id="KW-0547">Nucleotide-binding</keyword>
<keyword evidence="9 10" id="KW-0694">RNA-binding</keyword>
<dbReference type="PIRSF" id="PIRSF000813">
    <property type="entry name" value="CCA_bact"/>
    <property type="match status" value="1"/>
</dbReference>
<keyword evidence="3 10" id="KW-0548">Nucleotidyltransferase</keyword>
<feature type="binding site" evidence="10">
    <location>
        <position position="8"/>
    </location>
    <ligand>
        <name>CTP</name>
        <dbReference type="ChEBI" id="CHEBI:37563"/>
    </ligand>
</feature>
<evidence type="ECO:0000259" key="11">
    <source>
        <dbReference type="PROSITE" id="PS51831"/>
    </source>
</evidence>
<evidence type="ECO:0000256" key="4">
    <source>
        <dbReference type="ARBA" id="ARBA00022723"/>
    </source>
</evidence>
<keyword evidence="7 10" id="KW-0067">ATP-binding</keyword>
<organism evidence="12 13">
    <name type="scientific">SAR86 cluster bacterium</name>
    <dbReference type="NCBI Taxonomy" id="2030880"/>
    <lineage>
        <taxon>Bacteria</taxon>
        <taxon>Pseudomonadati</taxon>
        <taxon>Pseudomonadota</taxon>
        <taxon>Gammaproteobacteria</taxon>
        <taxon>SAR86 cluster</taxon>
    </lineage>
</organism>
<feature type="binding site" evidence="10">
    <location>
        <position position="21"/>
    </location>
    <ligand>
        <name>Mg(2+)</name>
        <dbReference type="ChEBI" id="CHEBI:18420"/>
    </ligand>
</feature>
<comment type="catalytic activity">
    <reaction evidence="10">
        <text>a tRNA precursor + 2 CTP + ATP = a tRNA with a 3' CCA end + 3 diphosphate</text>
        <dbReference type="Rhea" id="RHEA:14433"/>
        <dbReference type="Rhea" id="RHEA-COMP:10465"/>
        <dbReference type="Rhea" id="RHEA-COMP:10468"/>
        <dbReference type="ChEBI" id="CHEBI:30616"/>
        <dbReference type="ChEBI" id="CHEBI:33019"/>
        <dbReference type="ChEBI" id="CHEBI:37563"/>
        <dbReference type="ChEBI" id="CHEBI:74896"/>
        <dbReference type="ChEBI" id="CHEBI:83071"/>
        <dbReference type="EC" id="2.7.7.72"/>
    </reaction>
</comment>
<dbReference type="PANTHER" id="PTHR47545:SF1">
    <property type="entry name" value="MULTIFUNCTIONAL CCA PROTEIN"/>
    <property type="match status" value="1"/>
</dbReference>
<evidence type="ECO:0000256" key="10">
    <source>
        <dbReference type="HAMAP-Rule" id="MF_01261"/>
    </source>
</evidence>
<comment type="function">
    <text evidence="10">Catalyzes the addition and repair of the essential 3'-terminal CCA sequence in tRNAs without using a nucleic acid template. Adds these three nucleotides in the order of C, C, and A to the tRNA nucleotide-73, using CTP and ATP as substrates and producing inorganic pyrophosphate. tRNA 3'-terminal CCA addition is required both for tRNA processing and repair. Also involved in tRNA surveillance by mediating tandem CCA addition to generate a CCACCA at the 3' terminus of unstable tRNAs. While stable tRNAs receive only 3'-terminal CCA, unstable tRNAs are marked with CCACCA and rapidly degraded.</text>
</comment>
<keyword evidence="10" id="KW-0533">Nickel</keyword>
<dbReference type="GO" id="GO:0042245">
    <property type="term" value="P:RNA repair"/>
    <property type="evidence" value="ECO:0007669"/>
    <property type="project" value="UniProtKB-KW"/>
</dbReference>
<comment type="domain">
    <text evidence="10">Comprises two domains: an N-terminal domain containing the nucleotidyltransferase activity and a C-terminal HD domain associated with both phosphodiesterase and phosphatase activities.</text>
</comment>
<evidence type="ECO:0000256" key="5">
    <source>
        <dbReference type="ARBA" id="ARBA00022741"/>
    </source>
</evidence>
<dbReference type="InterPro" id="IPR043519">
    <property type="entry name" value="NT_sf"/>
</dbReference>
<dbReference type="GO" id="GO:0016791">
    <property type="term" value="F:phosphatase activity"/>
    <property type="evidence" value="ECO:0007669"/>
    <property type="project" value="UniProtKB-UniRule"/>
</dbReference>
<comment type="similarity">
    <text evidence="10">Belongs to the tRNA nucleotidyltransferase/poly(A) polymerase family. Bacterial CCA-adding enzyme type 1 subfamily.</text>
</comment>
<reference evidence="13" key="1">
    <citation type="submission" date="2017-08" db="EMBL/GenBank/DDBJ databases">
        <title>A dynamic microbial community with high functional redundancy inhabits the cold, oxic subseafloor aquifer.</title>
        <authorList>
            <person name="Tully B.J."/>
            <person name="Wheat C.G."/>
            <person name="Glazer B.T."/>
            <person name="Huber J.A."/>
        </authorList>
    </citation>
    <scope>NUCLEOTIDE SEQUENCE [LARGE SCALE GENOMIC DNA]</scope>
</reference>
<dbReference type="EC" id="3.1.3.-" evidence="10"/>
<accession>A0A2A4X3Z1</accession>
<dbReference type="Proteomes" id="UP000218767">
    <property type="component" value="Unassembled WGS sequence"/>
</dbReference>
<comment type="catalytic activity">
    <reaction evidence="10">
        <text>a tRNA with a 3' CCA end + 2 CTP + ATP = a tRNA with a 3' CCACCA end + 3 diphosphate</text>
        <dbReference type="Rhea" id="RHEA:76235"/>
        <dbReference type="Rhea" id="RHEA-COMP:10468"/>
        <dbReference type="Rhea" id="RHEA-COMP:18655"/>
        <dbReference type="ChEBI" id="CHEBI:30616"/>
        <dbReference type="ChEBI" id="CHEBI:33019"/>
        <dbReference type="ChEBI" id="CHEBI:37563"/>
        <dbReference type="ChEBI" id="CHEBI:83071"/>
        <dbReference type="ChEBI" id="CHEBI:195187"/>
    </reaction>
</comment>
<evidence type="ECO:0000256" key="2">
    <source>
        <dbReference type="ARBA" id="ARBA00022694"/>
    </source>
</evidence>
<keyword evidence="8 10" id="KW-0460">Magnesium</keyword>
<dbReference type="SUPFAM" id="SSF81891">
    <property type="entry name" value="Poly A polymerase C-terminal region-like"/>
    <property type="match status" value="1"/>
</dbReference>
<dbReference type="SUPFAM" id="SSF81301">
    <property type="entry name" value="Nucleotidyltransferase"/>
    <property type="match status" value="1"/>
</dbReference>
<dbReference type="Pfam" id="PF01966">
    <property type="entry name" value="HD"/>
    <property type="match status" value="1"/>
</dbReference>
<dbReference type="HAMAP" id="MF_01262">
    <property type="entry name" value="CCA_bact_type2"/>
    <property type="match status" value="1"/>
</dbReference>
<dbReference type="PANTHER" id="PTHR47545">
    <property type="entry name" value="MULTIFUNCTIONAL CCA PROTEIN"/>
    <property type="match status" value="1"/>
</dbReference>
<feature type="binding site" evidence="10">
    <location>
        <position position="91"/>
    </location>
    <ligand>
        <name>CTP</name>
        <dbReference type="ChEBI" id="CHEBI:37563"/>
    </ligand>
</feature>
<evidence type="ECO:0000256" key="7">
    <source>
        <dbReference type="ARBA" id="ARBA00022840"/>
    </source>
</evidence>
<comment type="subunit">
    <text evidence="10">Monomer. Can also form homodimers and oligomers.</text>
</comment>
<proteinExistence type="inferred from homology"/>
<dbReference type="NCBIfam" id="NF008137">
    <property type="entry name" value="PRK10885.1"/>
    <property type="match status" value="1"/>
</dbReference>
<dbReference type="Pfam" id="PF12627">
    <property type="entry name" value="PolyA_pol_RNAbd"/>
    <property type="match status" value="1"/>
</dbReference>
<keyword evidence="6 10" id="KW-0692">RNA repair</keyword>
<comment type="miscellaneous">
    <text evidence="10">A single active site specifically recognizes both ATP and CTP and is responsible for their addition.</text>
</comment>
<feature type="binding site" evidence="10">
    <location>
        <position position="8"/>
    </location>
    <ligand>
        <name>ATP</name>
        <dbReference type="ChEBI" id="CHEBI:30616"/>
    </ligand>
</feature>
<dbReference type="PROSITE" id="PS51831">
    <property type="entry name" value="HD"/>
    <property type="match status" value="1"/>
</dbReference>
<feature type="domain" description="HD" evidence="11">
    <location>
        <begin position="228"/>
        <end position="329"/>
    </location>
</feature>
<dbReference type="GO" id="GO:0000049">
    <property type="term" value="F:tRNA binding"/>
    <property type="evidence" value="ECO:0007669"/>
    <property type="project" value="UniProtKB-UniRule"/>
</dbReference>
<dbReference type="GO" id="GO:0001680">
    <property type="term" value="P:tRNA 3'-terminal CCA addition"/>
    <property type="evidence" value="ECO:0007669"/>
    <property type="project" value="UniProtKB-UniRule"/>
</dbReference>
<sequence>MEIYLVGGAVRDNLLDLPVRDKDWVVVGSNAKLMKEQGYLQVGKGFPVFLHPQTKQEYALARTERKVGAGYLGFEFDASESVTLEQDLLRRDLTINAIAKSSDGQIIDPYNGRQDIKDKVLRHVSPAFAEDPLRVLRVAKFAARFAKLGFTVAPETLKLMNNIVQSGEIDALVRERVWQEIEQAMGSPAPDVFIRVLRDCGALRSILPEVDRLFGVPQPAKYHPEVDTGLHILLSLQQAAKLTGDPVVRYATLVHDVGKGVTDQAKWPSHYAHETLGLPLQADISKRLHVPNEFSKLAALVCEHHTKLHRIKELRPTTLLKLIEALDGFRRPERVQKFLLACEADARGRTGLEERDYPQNEYLTTILSELSQLDLGVLLKEAKPKNTQEFVQQSRLSLLSDIMNRPNSSPATH</sequence>
<comment type="caution">
    <text evidence="10">Lacks conserved residue(s) required for the propagation of feature annotation.</text>
</comment>
<keyword evidence="10" id="KW-0378">Hydrolase</keyword>
<dbReference type="GO" id="GO:0000287">
    <property type="term" value="F:magnesium ion binding"/>
    <property type="evidence" value="ECO:0007669"/>
    <property type="project" value="UniProtKB-UniRule"/>
</dbReference>
<keyword evidence="4 10" id="KW-0479">Metal-binding</keyword>
<evidence type="ECO:0000256" key="3">
    <source>
        <dbReference type="ARBA" id="ARBA00022695"/>
    </source>
</evidence>
<dbReference type="HAMAP" id="MF_01261">
    <property type="entry name" value="CCA_bact_type1"/>
    <property type="match status" value="1"/>
</dbReference>
<dbReference type="InterPro" id="IPR012006">
    <property type="entry name" value="CCA_bact"/>
</dbReference>
<dbReference type="Gene3D" id="1.10.3090.10">
    <property type="entry name" value="cca-adding enzyme, domain 2"/>
    <property type="match status" value="1"/>
</dbReference>
<evidence type="ECO:0000256" key="1">
    <source>
        <dbReference type="ARBA" id="ARBA00022679"/>
    </source>
</evidence>
<dbReference type="GO" id="GO:0004112">
    <property type="term" value="F:cyclic-nucleotide phosphodiesterase activity"/>
    <property type="evidence" value="ECO:0007669"/>
    <property type="project" value="UniProtKB-UniRule"/>
</dbReference>
<dbReference type="EC" id="2.7.7.72" evidence="10"/>
<comment type="cofactor">
    <cofactor evidence="10">
        <name>Mg(2+)</name>
        <dbReference type="ChEBI" id="CHEBI:18420"/>
    </cofactor>
    <text evidence="10">Magnesium is required for nucleotidyltransferase activity.</text>
</comment>
<dbReference type="InterPro" id="IPR002646">
    <property type="entry name" value="PolA_pol_head_dom"/>
</dbReference>
<keyword evidence="1 10" id="KW-0808">Transferase</keyword>
<dbReference type="InterPro" id="IPR050124">
    <property type="entry name" value="tRNA_CCA-adding_enzyme"/>
</dbReference>
<dbReference type="GO" id="GO:0004810">
    <property type="term" value="F:CCA tRNA nucleotidyltransferase activity"/>
    <property type="evidence" value="ECO:0007669"/>
    <property type="project" value="UniProtKB-UniRule"/>
</dbReference>
<dbReference type="GO" id="GO:0005524">
    <property type="term" value="F:ATP binding"/>
    <property type="evidence" value="ECO:0007669"/>
    <property type="project" value="UniProtKB-UniRule"/>
</dbReference>
<dbReference type="EMBL" id="NVUL01000052">
    <property type="protein sequence ID" value="PCI76839.1"/>
    <property type="molecule type" value="Genomic_DNA"/>
</dbReference>
<dbReference type="EC" id="3.1.4.-" evidence="10"/>
<feature type="binding site" evidence="10">
    <location>
        <position position="91"/>
    </location>
    <ligand>
        <name>ATP</name>
        <dbReference type="ChEBI" id="CHEBI:30616"/>
    </ligand>
</feature>
<feature type="binding site" evidence="10">
    <location>
        <position position="23"/>
    </location>
    <ligand>
        <name>Mg(2+)</name>
        <dbReference type="ChEBI" id="CHEBI:18420"/>
    </ligand>
</feature>
<dbReference type="Pfam" id="PF01743">
    <property type="entry name" value="PolyA_pol"/>
    <property type="match status" value="1"/>
</dbReference>
<evidence type="ECO:0000313" key="13">
    <source>
        <dbReference type="Proteomes" id="UP000218767"/>
    </source>
</evidence>
<feature type="binding site" evidence="10">
    <location>
        <position position="137"/>
    </location>
    <ligand>
        <name>CTP</name>
        <dbReference type="ChEBI" id="CHEBI:37563"/>
    </ligand>
</feature>
<dbReference type="GO" id="GO:0160016">
    <property type="term" value="F:CCACCA tRNA nucleotidyltransferase activity"/>
    <property type="evidence" value="ECO:0007669"/>
    <property type="project" value="RHEA"/>
</dbReference>
<dbReference type="InterPro" id="IPR006674">
    <property type="entry name" value="HD_domain"/>
</dbReference>
<evidence type="ECO:0000256" key="6">
    <source>
        <dbReference type="ARBA" id="ARBA00022800"/>
    </source>
</evidence>